<evidence type="ECO:0000259" key="1">
    <source>
        <dbReference type="Pfam" id="PF09995"/>
    </source>
</evidence>
<name>R7Y3Z1_9ACTN</name>
<accession>R7Y3Z1</accession>
<organism evidence="2 3">
    <name type="scientific">Gordonia terrae C-6</name>
    <dbReference type="NCBI Taxonomy" id="1316928"/>
    <lineage>
        <taxon>Bacteria</taxon>
        <taxon>Bacillati</taxon>
        <taxon>Actinomycetota</taxon>
        <taxon>Actinomycetes</taxon>
        <taxon>Mycobacteriales</taxon>
        <taxon>Gordoniaceae</taxon>
        <taxon>Gordonia</taxon>
    </lineage>
</organism>
<dbReference type="PANTHER" id="PTHR36151:SF3">
    <property type="entry name" value="ER-BOUND OXYGENASE MPAB_MPAB'_RUBBER OXYGENASE CATALYTIC DOMAIN-CONTAINING PROTEIN"/>
    <property type="match status" value="1"/>
</dbReference>
<evidence type="ECO:0000313" key="3">
    <source>
        <dbReference type="Proteomes" id="UP000013569"/>
    </source>
</evidence>
<dbReference type="GO" id="GO:0016491">
    <property type="term" value="F:oxidoreductase activity"/>
    <property type="evidence" value="ECO:0007669"/>
    <property type="project" value="InterPro"/>
</dbReference>
<comment type="caution">
    <text evidence="2">The sequence shown here is derived from an EMBL/GenBank/DDBJ whole genome shotgun (WGS) entry which is preliminary data.</text>
</comment>
<sequence>MPLDENSLLWRYVGDRRFVMSICRATSLQMLHPAIAAAKHEFSVVRSRVFVHKRRTAPCVIRSAYEDDFDAVRRIRYSHDHFHGRRPDGRRYHALNPEVFLFEHATYVDALFACVDIFFGGLARDDRERLYAETCEWYRRYGISARALPATLSDFHEYFADALATELDPEPGLGLYRDQLLRPDYWYFRALPTAAVRAIQHPVAADHLALTPSRSDRRSLARTATTLRAVDAVAPARNIWPDEVRAKVLAARRPS</sequence>
<dbReference type="AlphaFoldDB" id="R7Y3Z1"/>
<protein>
    <recommendedName>
        <fullName evidence="1">ER-bound oxygenase mpaB/mpaB'/Rubber oxygenase catalytic domain-containing protein</fullName>
    </recommendedName>
</protein>
<dbReference type="PATRIC" id="fig|1316928.3.peg.4271"/>
<proteinExistence type="predicted"/>
<evidence type="ECO:0000313" key="2">
    <source>
        <dbReference type="EMBL" id="EON30758.1"/>
    </source>
</evidence>
<dbReference type="OrthoDB" id="3456672at2"/>
<dbReference type="RefSeq" id="WP_010844604.1">
    <property type="nucleotide sequence ID" value="NZ_AQPW01000041.1"/>
</dbReference>
<dbReference type="InterPro" id="IPR018713">
    <property type="entry name" value="MPAB/Lcp_cat_dom"/>
</dbReference>
<gene>
    <name evidence="2" type="ORF">GTC6_21130</name>
</gene>
<dbReference type="Proteomes" id="UP000013569">
    <property type="component" value="Unassembled WGS sequence"/>
</dbReference>
<dbReference type="EMBL" id="AQPW01000041">
    <property type="protein sequence ID" value="EON30758.1"/>
    <property type="molecule type" value="Genomic_DNA"/>
</dbReference>
<dbReference type="Pfam" id="PF09995">
    <property type="entry name" value="MPAB_Lcp_cat"/>
    <property type="match status" value="1"/>
</dbReference>
<dbReference type="PANTHER" id="PTHR36151">
    <property type="entry name" value="BLR2777 PROTEIN"/>
    <property type="match status" value="1"/>
</dbReference>
<feature type="domain" description="ER-bound oxygenase mpaB/mpaB'/Rubber oxygenase catalytic" evidence="1">
    <location>
        <begin position="10"/>
        <end position="229"/>
    </location>
</feature>
<reference evidence="2 3" key="1">
    <citation type="journal article" date="2013" name="Genome Announc.">
        <title>Draft Genome Sequence of a Benzothiophene-Desulfurizing Bacterium, Gordona terrae Strain C-6.</title>
        <authorList>
            <person name="Wang W."/>
            <person name="Ma T."/>
            <person name="Ren Y."/>
            <person name="Li G."/>
        </authorList>
    </citation>
    <scope>NUCLEOTIDE SEQUENCE [LARGE SCALE GENOMIC DNA]</scope>
    <source>
        <strain evidence="2 3">C-6</strain>
    </source>
</reference>